<reference evidence="1" key="1">
    <citation type="submission" date="2024-06" db="EMBL/GenBank/DDBJ databases">
        <title>Intestivirid acquisition increases across infancy in a wild primate population.</title>
        <authorList>
            <person name="Schneider-Creas I.A."/>
            <person name="Moya I.L."/>
            <person name="Chiou K.L."/>
            <person name="Baniel A."/>
            <person name="Azanaw Haile A."/>
            <person name="Kebede F."/>
            <person name="Abebe B."/>
            <person name="Snyder-Mackler N."/>
            <person name="Varsani A."/>
        </authorList>
    </citation>
    <scope>NUCLEOTIDE SEQUENCE</scope>
    <source>
        <strain evidence="1">Int_RNL_2016_0117_DIX</strain>
    </source>
</reference>
<name>A0AAU8MI67_9CAUD</name>
<sequence>MYNSRANCSGNTVNLPVFSPSVSIKYVRWIIVKQSNKRA</sequence>
<evidence type="ECO:0000313" key="1">
    <source>
        <dbReference type="EMBL" id="XCO00356.1"/>
    </source>
</evidence>
<accession>A0AAU8MI67</accession>
<dbReference type="EMBL" id="PP965497">
    <property type="protein sequence ID" value="XCO00356.1"/>
    <property type="molecule type" value="Genomic_DNA"/>
</dbReference>
<protein>
    <submittedName>
        <fullName evidence="1">Uncharacterized protein</fullName>
    </submittedName>
</protein>
<organism evidence="1">
    <name type="scientific">Geladintestivirus 1</name>
    <dbReference type="NCBI Taxonomy" id="3233133"/>
    <lineage>
        <taxon>Viruses</taxon>
        <taxon>Duplodnaviria</taxon>
        <taxon>Heunggongvirae</taxon>
        <taxon>Uroviricota</taxon>
        <taxon>Caudoviricetes</taxon>
        <taxon>Crassvirales</taxon>
    </lineage>
</organism>
<proteinExistence type="predicted"/>